<evidence type="ECO:0000256" key="1">
    <source>
        <dbReference type="SAM" id="MobiDB-lite"/>
    </source>
</evidence>
<proteinExistence type="predicted"/>
<dbReference type="RefSeq" id="WP_206724775.1">
    <property type="nucleotide sequence ID" value="NZ_CP071090.1"/>
</dbReference>
<name>A0ABX7P0J2_9BACT</name>
<feature type="compositionally biased region" description="Low complexity" evidence="1">
    <location>
        <begin position="13"/>
        <end position="26"/>
    </location>
</feature>
<feature type="compositionally biased region" description="Basic and acidic residues" evidence="1">
    <location>
        <begin position="150"/>
        <end position="163"/>
    </location>
</feature>
<protein>
    <recommendedName>
        <fullName evidence="4">Dauer Up-regulated</fullName>
    </recommendedName>
</protein>
<feature type="region of interest" description="Disordered" evidence="1">
    <location>
        <begin position="1"/>
        <end position="118"/>
    </location>
</feature>
<feature type="compositionally biased region" description="Gly residues" evidence="1">
    <location>
        <begin position="1"/>
        <end position="12"/>
    </location>
</feature>
<evidence type="ECO:0000313" key="3">
    <source>
        <dbReference type="Proteomes" id="UP000662747"/>
    </source>
</evidence>
<dbReference type="Proteomes" id="UP000662747">
    <property type="component" value="Chromosome"/>
</dbReference>
<feature type="region of interest" description="Disordered" evidence="1">
    <location>
        <begin position="231"/>
        <end position="250"/>
    </location>
</feature>
<gene>
    <name evidence="2" type="ORF">JY651_50375</name>
</gene>
<sequence>MVGPARGVGGSSASGTSGSDAAAAARAAEEARRRAEEARRAAEAARRAAEAAAKAAAEAAKKAAEAQKAAEAAKKQAADKTKPPEEQKKAGEASKVAEQKAAEAAKASEKKAEALQKAEENVAITAKKAATEMTKANDIAKREKIAPPFTEKDIKATEPKKNELASAFEGTRRKADLEKLLGTQAPSAAQTQQRLDAQKQFELLDSKPENKEALEKLGIKNPQDLLNLGDRLEGQAKTGEGPRANDVDFKGVKDKEALGRIISAAGETRTDEAVKKALKDPLFTTELQAGKSPKEAKESVEIADALKLTEREFVNVFRTDSARGAARKLVDPKSSPDQRLSAALALGSSVNQALPPEKVKEVLGNIGERIPGNDVLNRANAQLGNAKALVDGYTALFDPNASPQSQAKAGVALANAAKNFLGAEGPKALKDLQPALRKLDGPARLAGAALTLVDPNAKPEDKAIAALQMAGEAPGAWRDGKAFLQTLRDARVPNPEALVKDAQSLANRTLGDLPDDLKNKLTANQVSELGQAGSKVDIKDITPLLSKLDANNAEGLDNVLRHINNSASSPAEAKRFLGAVSGLDPKIMADALKNGGTTEKLFNLSKKMEVDGTTDHLADMLKKVKSGGDLEKVIGSMEGLDGKDANKLAKAMKGMDAGELGKLINEPDALDNLAKTVKHLDGQDLDTFVKLTSNMDAGGVAKLASFAGKTDGSIIKDVLKVAGPLLEHMDGRALGKLGETLSKGLDMMSGLLSKMGVAVTGDVAGKVLKNLSKIVPGLGALPGLYDAAKLTKESADLYSQNKDLSFLAATGAKLNALDAVGGLILDATGVGAGVDLAAGAVLGVAELALDIGLHSEKAKMVEAQQKGETYKAPDWVKAVNLVSAVAQGPAGVAQLVAHYGPKDSFEMAKWGLSQGGKIAEKAWDVIKQAGGKFTEFAGEAVEALKNLGEAGVDKLEDLAKGTGELAKAAAAKAQQALKDVAKQTGEAARKAAEAIARGVDAGVDWAKDAATELLKDGVGAMKDVAKAWANGMSDGAKAVVDGLENLGEEGVEALKDLSSVGGDVAEYTVGKLKGLAEAGVDAAKDALGTLEDLGGKAGDLAKDALGTLGGLVSKLPGL</sequence>
<keyword evidence="3" id="KW-1185">Reference proteome</keyword>
<feature type="compositionally biased region" description="Basic and acidic residues" evidence="1">
    <location>
        <begin position="27"/>
        <end position="49"/>
    </location>
</feature>
<feature type="compositionally biased region" description="Basic and acidic residues" evidence="1">
    <location>
        <begin position="71"/>
        <end position="118"/>
    </location>
</feature>
<feature type="region of interest" description="Disordered" evidence="1">
    <location>
        <begin position="150"/>
        <end position="169"/>
    </location>
</feature>
<organism evidence="2 3">
    <name type="scientific">Pyxidicoccus parkwayensis</name>
    <dbReference type="NCBI Taxonomy" id="2813578"/>
    <lineage>
        <taxon>Bacteria</taxon>
        <taxon>Pseudomonadati</taxon>
        <taxon>Myxococcota</taxon>
        <taxon>Myxococcia</taxon>
        <taxon>Myxococcales</taxon>
        <taxon>Cystobacterineae</taxon>
        <taxon>Myxococcaceae</taxon>
        <taxon>Pyxidicoccus</taxon>
    </lineage>
</organism>
<evidence type="ECO:0000313" key="2">
    <source>
        <dbReference type="EMBL" id="QSQ23200.1"/>
    </source>
</evidence>
<reference evidence="2 3" key="1">
    <citation type="submission" date="2021-02" db="EMBL/GenBank/DDBJ databases">
        <title>De Novo genome assembly of isolated myxobacteria.</title>
        <authorList>
            <person name="Stevens D.C."/>
        </authorList>
    </citation>
    <scope>NUCLEOTIDE SEQUENCE [LARGE SCALE GENOMIC DNA]</scope>
    <source>
        <strain evidence="3">SCPEA02</strain>
    </source>
</reference>
<evidence type="ECO:0008006" key="4">
    <source>
        <dbReference type="Google" id="ProtNLM"/>
    </source>
</evidence>
<dbReference type="EMBL" id="CP071090">
    <property type="protein sequence ID" value="QSQ23200.1"/>
    <property type="molecule type" value="Genomic_DNA"/>
</dbReference>
<accession>A0ABX7P0J2</accession>